<evidence type="ECO:0000313" key="2">
    <source>
        <dbReference type="EMBL" id="MER7379298.1"/>
    </source>
</evidence>
<dbReference type="SUPFAM" id="SSF55447">
    <property type="entry name" value="CO dehydrogenase flavoprotein C-terminal domain-like"/>
    <property type="match status" value="1"/>
</dbReference>
<dbReference type="InterPro" id="IPR000674">
    <property type="entry name" value="Ald_Oxase/Xan_DH_a/b"/>
</dbReference>
<keyword evidence="3" id="KW-1185">Reference proteome</keyword>
<dbReference type="InterPro" id="IPR037165">
    <property type="entry name" value="AldOxase/xan_DH_Mopterin-bd_sf"/>
</dbReference>
<reference evidence="2 3" key="1">
    <citation type="submission" date="2024-06" db="EMBL/GenBank/DDBJ databases">
        <title>The Natural Products Discovery Center: Release of the First 8490 Sequenced Strains for Exploring Actinobacteria Biosynthetic Diversity.</title>
        <authorList>
            <person name="Kalkreuter E."/>
            <person name="Kautsar S.A."/>
            <person name="Yang D."/>
            <person name="Bader C.D."/>
            <person name="Teijaro C.N."/>
            <person name="Fluegel L."/>
            <person name="Davis C.M."/>
            <person name="Simpson J.R."/>
            <person name="Lauterbach L."/>
            <person name="Steele A.D."/>
            <person name="Gui C."/>
            <person name="Meng S."/>
            <person name="Li G."/>
            <person name="Viehrig K."/>
            <person name="Ye F."/>
            <person name="Su P."/>
            <person name="Kiefer A.F."/>
            <person name="Nichols A."/>
            <person name="Cepeda A.J."/>
            <person name="Yan W."/>
            <person name="Fan B."/>
            <person name="Jiang Y."/>
            <person name="Adhikari A."/>
            <person name="Zheng C.-J."/>
            <person name="Schuster L."/>
            <person name="Cowan T.M."/>
            <person name="Smanski M.J."/>
            <person name="Chevrette M.G."/>
            <person name="De Carvalho L.P.S."/>
            <person name="Shen B."/>
        </authorList>
    </citation>
    <scope>NUCLEOTIDE SEQUENCE [LARGE SCALE GENOMIC DNA]</scope>
    <source>
        <strain evidence="2 3">NPDC000155</strain>
    </source>
</reference>
<dbReference type="InterPro" id="IPR008274">
    <property type="entry name" value="AldOxase/xan_DH_MoCoBD1"/>
</dbReference>
<dbReference type="InterPro" id="IPR036318">
    <property type="entry name" value="FAD-bd_PCMH-like_sf"/>
</dbReference>
<dbReference type="Pfam" id="PF20256">
    <property type="entry name" value="MoCoBD_2"/>
    <property type="match status" value="1"/>
</dbReference>
<dbReference type="Pfam" id="PF01315">
    <property type="entry name" value="Ald_Xan_dh_C"/>
    <property type="match status" value="1"/>
</dbReference>
<dbReference type="Gene3D" id="3.30.465.10">
    <property type="match status" value="2"/>
</dbReference>
<accession>A0ABV1Y603</accession>
<feature type="domain" description="FAD-binding PCMH-type" evidence="1">
    <location>
        <begin position="791"/>
        <end position="1012"/>
    </location>
</feature>
<dbReference type="Gene3D" id="3.30.365.10">
    <property type="entry name" value="Aldehyde oxidase/xanthine dehydrogenase, molybdopterin binding domain"/>
    <property type="match status" value="4"/>
</dbReference>
<dbReference type="InterPro" id="IPR036856">
    <property type="entry name" value="Ald_Oxase/Xan_DH_a/b_sf"/>
</dbReference>
<dbReference type="RefSeq" id="WP_350896951.1">
    <property type="nucleotide sequence ID" value="NZ_JBEPFB010000031.1"/>
</dbReference>
<dbReference type="EMBL" id="JBEPFB010000031">
    <property type="protein sequence ID" value="MER7379298.1"/>
    <property type="molecule type" value="Genomic_DNA"/>
</dbReference>
<dbReference type="PROSITE" id="PS51387">
    <property type="entry name" value="FAD_PCMH"/>
    <property type="match status" value="1"/>
</dbReference>
<name>A0ABV1Y603_9ACTN</name>
<sequence>MTKPRVRHAEWDERTSGRTSYVGDLPTFGVLSAALLRSPHRRARILKIDTSAAEACPGVRAVISAADLPDRHYTDNGTSDRPALARGEVRYVGHEIAAIAADTQEQARAAIERIRVSYAPLPPFPSFESQLKSGPSGGDECIAGSLDRLFGDERCFETEPAIRVTGEYRFGSQAHACMEPHTALASWNAENNVLDLWAPTQGTRNVQRDVALMLGLDADQVRVHRIAAGGDFGSRVRPGDIEVVTAALAIKTQRAVRLMLTRDEEFAHTKRRHDFVVRLSTGAAADGRLLTRTAEILVESGGFAQASVSEMGYSSQLLASQYRVDAARIQGTAFYTHRRPGGSFRGAGGPQAAFALEVQMDELAERLSIDPVDLRIRNAHQPGETTTAGWQIEGSRLTECLQTARAAVDWDQRRALAGSGRGIGIAAGTHVSGVLTNPHATTASATIDLGADGSIVVRTGAGDPGTGQPMVAAILVAEELGVDPDAVAIVYQDTAETPYDPGAGASKGTFMTGSAALGAGRLASTRVRELAAAKFAVLADQVTLADGLVTAGHDTMSLGDLVASAPEANDGILRIHYRHDLELPLLTGSSGFGNLSPSYGFAAHAVELDVDRSTGRIRVHRVHAVHDSGTIINPTGARGQVVGGVVMALGAALGEELVYVEDQLANGSYTEYAMPRAADAPEVVPIFLESDTGPGPQGAKGLAEVALAPVAAAVVNAVHHAVGVRITDLPITPDKVLAALEAADPHQIRLNGSRSTWRRIDPHRWWIHLMRWAYPRGLHAVLHHYGTRLARRRRPADRLKLIPAGTGQEAARRLAQTPRSRPLGGGSDLIVARQQGLRTEENLVDLTGIDELTVLEGTCDGDLRIGGAVTLEDLGRFAAAHGDTAIASAIDTIATPQIRSVATVAGNLCQEKRCSYFRNGYPCYKRGGASCPCYAVLGDHRFYHAALGGHRCQATTPSDLATVFTALDAVAVVQGPTTMRRLPIRDLYRGPGETTLRNDELIAEIVVPAQARRRTTVFEKLGLYDGGFAMVAACASLEVDDDGAITTCRAVLGGLAPKPYRATDTERRLIGHVPTDSLIDQASTSWTPHADPLPGTRWKLRAGSNLLARALRTAADQRPPRTTPGHA</sequence>
<protein>
    <submittedName>
        <fullName evidence="2">Molybdopterin cofactor-binding domain-containing protein</fullName>
    </submittedName>
</protein>
<dbReference type="InterPro" id="IPR016169">
    <property type="entry name" value="FAD-bd_PCMH_sub2"/>
</dbReference>
<dbReference type="Gene3D" id="3.90.1170.50">
    <property type="entry name" value="Aldehyde oxidase/xanthine dehydrogenase, a/b hammerhead"/>
    <property type="match status" value="1"/>
</dbReference>
<dbReference type="InterPro" id="IPR002346">
    <property type="entry name" value="Mopterin_DH_FAD-bd"/>
</dbReference>
<dbReference type="SUPFAM" id="SSF56003">
    <property type="entry name" value="Molybdenum cofactor-binding domain"/>
    <property type="match status" value="1"/>
</dbReference>
<evidence type="ECO:0000313" key="3">
    <source>
        <dbReference type="Proteomes" id="UP001486207"/>
    </source>
</evidence>
<dbReference type="SUPFAM" id="SSF54665">
    <property type="entry name" value="CO dehydrogenase molybdoprotein N-domain-like"/>
    <property type="match status" value="1"/>
</dbReference>
<gene>
    <name evidence="2" type="ORF">ABT384_42620</name>
</gene>
<dbReference type="PANTHER" id="PTHR11908:SF157">
    <property type="entry name" value="XANTHINE DEHYDROGENASE SUBUNIT D-RELATED"/>
    <property type="match status" value="1"/>
</dbReference>
<proteinExistence type="predicted"/>
<dbReference type="Pfam" id="PF00941">
    <property type="entry name" value="FAD_binding_5"/>
    <property type="match status" value="1"/>
</dbReference>
<dbReference type="InterPro" id="IPR016166">
    <property type="entry name" value="FAD-bd_PCMH"/>
</dbReference>
<dbReference type="InterPro" id="IPR005107">
    <property type="entry name" value="CO_DH_flav_C"/>
</dbReference>
<dbReference type="SMART" id="SM01008">
    <property type="entry name" value="Ald_Xan_dh_C"/>
    <property type="match status" value="1"/>
</dbReference>
<dbReference type="InterPro" id="IPR016208">
    <property type="entry name" value="Ald_Oxase/xanthine_DH-like"/>
</dbReference>
<comment type="caution">
    <text evidence="2">The sequence shown here is derived from an EMBL/GenBank/DDBJ whole genome shotgun (WGS) entry which is preliminary data.</text>
</comment>
<dbReference type="PANTHER" id="PTHR11908">
    <property type="entry name" value="XANTHINE DEHYDROGENASE"/>
    <property type="match status" value="1"/>
</dbReference>
<dbReference type="Pfam" id="PF03450">
    <property type="entry name" value="CO_deh_flav_C"/>
    <property type="match status" value="1"/>
</dbReference>
<dbReference type="Proteomes" id="UP001486207">
    <property type="component" value="Unassembled WGS sequence"/>
</dbReference>
<dbReference type="InterPro" id="IPR046867">
    <property type="entry name" value="AldOxase/xan_DH_MoCoBD2"/>
</dbReference>
<organism evidence="2 3">
    <name type="scientific">Streptomyces lanatus</name>
    <dbReference type="NCBI Taxonomy" id="66900"/>
    <lineage>
        <taxon>Bacteria</taxon>
        <taxon>Bacillati</taxon>
        <taxon>Actinomycetota</taxon>
        <taxon>Actinomycetes</taxon>
        <taxon>Kitasatosporales</taxon>
        <taxon>Streptomycetaceae</taxon>
        <taxon>Streptomyces</taxon>
    </lineage>
</organism>
<dbReference type="SUPFAM" id="SSF56176">
    <property type="entry name" value="FAD-binding/transporter-associated domain-like"/>
    <property type="match status" value="1"/>
</dbReference>
<dbReference type="InterPro" id="IPR036683">
    <property type="entry name" value="CO_DH_flav_C_dom_sf"/>
</dbReference>
<dbReference type="Gene3D" id="3.30.390.50">
    <property type="entry name" value="CO dehydrogenase flavoprotein, C-terminal domain"/>
    <property type="match status" value="1"/>
</dbReference>
<dbReference type="Pfam" id="PF02738">
    <property type="entry name" value="MoCoBD_1"/>
    <property type="match status" value="1"/>
</dbReference>
<evidence type="ECO:0000259" key="1">
    <source>
        <dbReference type="PROSITE" id="PS51387"/>
    </source>
</evidence>
<dbReference type="SMART" id="SM01092">
    <property type="entry name" value="CO_deh_flav_C"/>
    <property type="match status" value="1"/>
</dbReference>